<evidence type="ECO:0000313" key="1">
    <source>
        <dbReference type="EMBL" id="TEB15504.1"/>
    </source>
</evidence>
<dbReference type="OrthoDB" id="2886368at2759"/>
<comment type="caution">
    <text evidence="1">The sequence shown here is derived from an EMBL/GenBank/DDBJ whole genome shotgun (WGS) entry which is preliminary data.</text>
</comment>
<name>A0A4Y7S2I8_COPMI</name>
<reference evidence="1 2" key="1">
    <citation type="journal article" date="2019" name="Nat. Ecol. Evol.">
        <title>Megaphylogeny resolves global patterns of mushroom evolution.</title>
        <authorList>
            <person name="Varga T."/>
            <person name="Krizsan K."/>
            <person name="Foldi C."/>
            <person name="Dima B."/>
            <person name="Sanchez-Garcia M."/>
            <person name="Sanchez-Ramirez S."/>
            <person name="Szollosi G.J."/>
            <person name="Szarkandi J.G."/>
            <person name="Papp V."/>
            <person name="Albert L."/>
            <person name="Andreopoulos W."/>
            <person name="Angelini C."/>
            <person name="Antonin V."/>
            <person name="Barry K.W."/>
            <person name="Bougher N.L."/>
            <person name="Buchanan P."/>
            <person name="Buyck B."/>
            <person name="Bense V."/>
            <person name="Catcheside P."/>
            <person name="Chovatia M."/>
            <person name="Cooper J."/>
            <person name="Damon W."/>
            <person name="Desjardin D."/>
            <person name="Finy P."/>
            <person name="Geml J."/>
            <person name="Haridas S."/>
            <person name="Hughes K."/>
            <person name="Justo A."/>
            <person name="Karasinski D."/>
            <person name="Kautmanova I."/>
            <person name="Kiss B."/>
            <person name="Kocsube S."/>
            <person name="Kotiranta H."/>
            <person name="LaButti K.M."/>
            <person name="Lechner B.E."/>
            <person name="Liimatainen K."/>
            <person name="Lipzen A."/>
            <person name="Lukacs Z."/>
            <person name="Mihaltcheva S."/>
            <person name="Morgado L.N."/>
            <person name="Niskanen T."/>
            <person name="Noordeloos M.E."/>
            <person name="Ohm R.A."/>
            <person name="Ortiz-Santana B."/>
            <person name="Ovrebo C."/>
            <person name="Racz N."/>
            <person name="Riley R."/>
            <person name="Savchenko A."/>
            <person name="Shiryaev A."/>
            <person name="Soop K."/>
            <person name="Spirin V."/>
            <person name="Szebenyi C."/>
            <person name="Tomsovsky M."/>
            <person name="Tulloss R.E."/>
            <person name="Uehling J."/>
            <person name="Grigoriev I.V."/>
            <person name="Vagvolgyi C."/>
            <person name="Papp T."/>
            <person name="Martin F.M."/>
            <person name="Miettinen O."/>
            <person name="Hibbett D.S."/>
            <person name="Nagy L.G."/>
        </authorList>
    </citation>
    <scope>NUCLEOTIDE SEQUENCE [LARGE SCALE GENOMIC DNA]</scope>
    <source>
        <strain evidence="1 2">FP101781</strain>
    </source>
</reference>
<dbReference type="AlphaFoldDB" id="A0A4Y7S2I8"/>
<protein>
    <submittedName>
        <fullName evidence="1">Uncharacterized protein</fullName>
    </submittedName>
</protein>
<dbReference type="Proteomes" id="UP000298030">
    <property type="component" value="Unassembled WGS sequence"/>
</dbReference>
<dbReference type="EMBL" id="QPFP01000353">
    <property type="protein sequence ID" value="TEB15504.1"/>
    <property type="molecule type" value="Genomic_DNA"/>
</dbReference>
<evidence type="ECO:0000313" key="2">
    <source>
        <dbReference type="Proteomes" id="UP000298030"/>
    </source>
</evidence>
<sequence>MPSATAQFKPAYKLFLKYSSSWGRMVSRDVRFSWVHGLFIFLERRGAPAPAACFREVKHLELKFDGHYLPNMIPLNHMPYIQRLGVQGRGDFTSFRSAYAGIWSRLRELKQPCYRRCRILPSSWLGLKSLYFSGSFIRTHSCRASPPHP</sequence>
<organism evidence="1 2">
    <name type="scientific">Coprinellus micaceus</name>
    <name type="common">Glistening ink-cap mushroom</name>
    <name type="synonym">Coprinus micaceus</name>
    <dbReference type="NCBI Taxonomy" id="71717"/>
    <lineage>
        <taxon>Eukaryota</taxon>
        <taxon>Fungi</taxon>
        <taxon>Dikarya</taxon>
        <taxon>Basidiomycota</taxon>
        <taxon>Agaricomycotina</taxon>
        <taxon>Agaricomycetes</taxon>
        <taxon>Agaricomycetidae</taxon>
        <taxon>Agaricales</taxon>
        <taxon>Agaricineae</taxon>
        <taxon>Psathyrellaceae</taxon>
        <taxon>Coprinellus</taxon>
    </lineage>
</organism>
<gene>
    <name evidence="1" type="ORF">FA13DRAFT_833622</name>
</gene>
<accession>A0A4Y7S2I8</accession>
<keyword evidence="2" id="KW-1185">Reference proteome</keyword>
<proteinExistence type="predicted"/>